<proteinExistence type="predicted"/>
<gene>
    <name evidence="2" type="ORF">EVAR_24485_1</name>
</gene>
<comment type="caution">
    <text evidence="2">The sequence shown here is derived from an EMBL/GenBank/DDBJ whole genome shotgun (WGS) entry which is preliminary data.</text>
</comment>
<protein>
    <submittedName>
        <fullName evidence="2">Uncharacterized protein</fullName>
    </submittedName>
</protein>
<evidence type="ECO:0000313" key="3">
    <source>
        <dbReference type="Proteomes" id="UP000299102"/>
    </source>
</evidence>
<organism evidence="2 3">
    <name type="scientific">Eumeta variegata</name>
    <name type="common">Bagworm moth</name>
    <name type="synonym">Eumeta japonica</name>
    <dbReference type="NCBI Taxonomy" id="151549"/>
    <lineage>
        <taxon>Eukaryota</taxon>
        <taxon>Metazoa</taxon>
        <taxon>Ecdysozoa</taxon>
        <taxon>Arthropoda</taxon>
        <taxon>Hexapoda</taxon>
        <taxon>Insecta</taxon>
        <taxon>Pterygota</taxon>
        <taxon>Neoptera</taxon>
        <taxon>Endopterygota</taxon>
        <taxon>Lepidoptera</taxon>
        <taxon>Glossata</taxon>
        <taxon>Ditrysia</taxon>
        <taxon>Tineoidea</taxon>
        <taxon>Psychidae</taxon>
        <taxon>Oiketicinae</taxon>
        <taxon>Eumeta</taxon>
    </lineage>
</organism>
<evidence type="ECO:0000313" key="2">
    <source>
        <dbReference type="EMBL" id="GBP55289.1"/>
    </source>
</evidence>
<name>A0A4C1WYX1_EUMVA</name>
<keyword evidence="3" id="KW-1185">Reference proteome</keyword>
<dbReference type="Proteomes" id="UP000299102">
    <property type="component" value="Unassembled WGS sequence"/>
</dbReference>
<dbReference type="OrthoDB" id="414730at2759"/>
<dbReference type="AlphaFoldDB" id="A0A4C1WYX1"/>
<sequence length="208" mass="22376">MSYGILLWGNAADIHRVFVLQKRADRDLRARTSCYKSASRVGLRALGTKSQLPRRFNPPPQFYGAPCHIDRDTPAPAPHPCRYGFASVTSSATCILKSNSSRIGPRTNRDCASATPNKQISNRNIPAGESAPIIGRSPCSKFEYGAAGAAIFPSRRRGPNWPRPAHGEATATDASCVCAALLTAVFHCVAITSCGRHVAIIKISKDKS</sequence>
<dbReference type="EMBL" id="BGZK01000664">
    <property type="protein sequence ID" value="GBP55289.1"/>
    <property type="molecule type" value="Genomic_DNA"/>
</dbReference>
<reference evidence="2 3" key="1">
    <citation type="journal article" date="2019" name="Commun. Biol.">
        <title>The bagworm genome reveals a unique fibroin gene that provides high tensile strength.</title>
        <authorList>
            <person name="Kono N."/>
            <person name="Nakamura H."/>
            <person name="Ohtoshi R."/>
            <person name="Tomita M."/>
            <person name="Numata K."/>
            <person name="Arakawa K."/>
        </authorList>
    </citation>
    <scope>NUCLEOTIDE SEQUENCE [LARGE SCALE GENOMIC DNA]</scope>
</reference>
<evidence type="ECO:0000256" key="1">
    <source>
        <dbReference type="SAM" id="MobiDB-lite"/>
    </source>
</evidence>
<feature type="region of interest" description="Disordered" evidence="1">
    <location>
        <begin position="105"/>
        <end position="127"/>
    </location>
</feature>
<accession>A0A4C1WYX1</accession>
<feature type="compositionally biased region" description="Polar residues" evidence="1">
    <location>
        <begin position="114"/>
        <end position="124"/>
    </location>
</feature>